<name>A0A9P7F109_9AGAM</name>
<dbReference type="RefSeq" id="XP_041289104.1">
    <property type="nucleotide sequence ID" value="XM_041441994.1"/>
</dbReference>
<evidence type="ECO:0000313" key="3">
    <source>
        <dbReference type="Proteomes" id="UP000823399"/>
    </source>
</evidence>
<sequence length="400" mass="44569">MVLNATSQPEGSPLSAAQVEAVPLRGYKDSKSYTVLAASAAPNSASTGRLAAVAASNNPRFWDPKIHSEQWYDTHSNPFTIQFPAMIEPTGKHSRLDPYFSLPTLKQLKLRDVRTVKVQFQLRTLDEDYPTEAVVCSKKAVNTLMLLVSQCEAARGKDNHDIIQFLRNVGNSSADLLHFVLHLEPLLPEAGEVRREVVPKFSLEDFENTDLVFSGTCIDPDGELHRRAQTEVLGNTRYDVGWKSATDTDVSDLPDPHGHYHTMMDLFHLENVPVVVPNVRDANGALIHPADYSKIFTSAMPVVAEIVMRMWMFAPDGKREKGSRIYQTTLKSLKLLPKDEPGMAPLGQGAGRHNKRQGQVKGRCRPRQRWSGQEGTEGGREWVNSLLKVHVLPEIMFVGV</sequence>
<dbReference type="AlphaFoldDB" id="A0A9P7F109"/>
<comment type="caution">
    <text evidence="2">The sequence shown here is derived from an EMBL/GenBank/DDBJ whole genome shotgun (WGS) entry which is preliminary data.</text>
</comment>
<gene>
    <name evidence="2" type="ORF">F5147DRAFT_777523</name>
</gene>
<keyword evidence="3" id="KW-1185">Reference proteome</keyword>
<dbReference type="Proteomes" id="UP000823399">
    <property type="component" value="Unassembled WGS sequence"/>
</dbReference>
<accession>A0A9P7F109</accession>
<feature type="compositionally biased region" description="Basic residues" evidence="1">
    <location>
        <begin position="352"/>
        <end position="368"/>
    </location>
</feature>
<evidence type="ECO:0000256" key="1">
    <source>
        <dbReference type="SAM" id="MobiDB-lite"/>
    </source>
</evidence>
<reference evidence="2" key="1">
    <citation type="journal article" date="2020" name="New Phytol.">
        <title>Comparative genomics reveals dynamic genome evolution in host specialist ectomycorrhizal fungi.</title>
        <authorList>
            <person name="Lofgren L.A."/>
            <person name="Nguyen N.H."/>
            <person name="Vilgalys R."/>
            <person name="Ruytinx J."/>
            <person name="Liao H.L."/>
            <person name="Branco S."/>
            <person name="Kuo A."/>
            <person name="LaButti K."/>
            <person name="Lipzen A."/>
            <person name="Andreopoulos W."/>
            <person name="Pangilinan J."/>
            <person name="Riley R."/>
            <person name="Hundley H."/>
            <person name="Na H."/>
            <person name="Barry K."/>
            <person name="Grigoriev I.V."/>
            <person name="Stajich J.E."/>
            <person name="Kennedy P.G."/>
        </authorList>
    </citation>
    <scope>NUCLEOTIDE SEQUENCE</scope>
    <source>
        <strain evidence="2">FC423</strain>
    </source>
</reference>
<organism evidence="2 3">
    <name type="scientific">Suillus discolor</name>
    <dbReference type="NCBI Taxonomy" id="1912936"/>
    <lineage>
        <taxon>Eukaryota</taxon>
        <taxon>Fungi</taxon>
        <taxon>Dikarya</taxon>
        <taxon>Basidiomycota</taxon>
        <taxon>Agaricomycotina</taxon>
        <taxon>Agaricomycetes</taxon>
        <taxon>Agaricomycetidae</taxon>
        <taxon>Boletales</taxon>
        <taxon>Suillineae</taxon>
        <taxon>Suillaceae</taxon>
        <taxon>Suillus</taxon>
    </lineage>
</organism>
<evidence type="ECO:0000313" key="2">
    <source>
        <dbReference type="EMBL" id="KAG2099001.1"/>
    </source>
</evidence>
<proteinExistence type="predicted"/>
<dbReference type="GeneID" id="64704253"/>
<dbReference type="EMBL" id="JABBWM010000059">
    <property type="protein sequence ID" value="KAG2099001.1"/>
    <property type="molecule type" value="Genomic_DNA"/>
</dbReference>
<dbReference type="OrthoDB" id="2661877at2759"/>
<protein>
    <submittedName>
        <fullName evidence="2">Uncharacterized protein</fullName>
    </submittedName>
</protein>
<feature type="region of interest" description="Disordered" evidence="1">
    <location>
        <begin position="344"/>
        <end position="377"/>
    </location>
</feature>